<dbReference type="EMBL" id="MU001510">
    <property type="protein sequence ID" value="KAF2439214.1"/>
    <property type="molecule type" value="Genomic_DNA"/>
</dbReference>
<gene>
    <name evidence="1" type="ORF">P171DRAFT_448691</name>
</gene>
<keyword evidence="2" id="KW-1185">Reference proteome</keyword>
<name>A0A9P4P9W3_9PLEO</name>
<evidence type="ECO:0000313" key="1">
    <source>
        <dbReference type="EMBL" id="KAF2439214.1"/>
    </source>
</evidence>
<proteinExistence type="predicted"/>
<sequence>MAIAIATGEDFGASVFECAFNSCPLAFMNSFDGDLVFWPAAATATSEGIVTVAGYSVTTVGQGSRRSGGSSGRYEGVEVPVRELRGGYDKWGSVLSEGEGEGARSQ</sequence>
<accession>A0A9P4P9W3</accession>
<organism evidence="1 2">
    <name type="scientific">Karstenula rhodostoma CBS 690.94</name>
    <dbReference type="NCBI Taxonomy" id="1392251"/>
    <lineage>
        <taxon>Eukaryota</taxon>
        <taxon>Fungi</taxon>
        <taxon>Dikarya</taxon>
        <taxon>Ascomycota</taxon>
        <taxon>Pezizomycotina</taxon>
        <taxon>Dothideomycetes</taxon>
        <taxon>Pleosporomycetidae</taxon>
        <taxon>Pleosporales</taxon>
        <taxon>Massarineae</taxon>
        <taxon>Didymosphaeriaceae</taxon>
        <taxon>Karstenula</taxon>
    </lineage>
</organism>
<evidence type="ECO:0000313" key="2">
    <source>
        <dbReference type="Proteomes" id="UP000799764"/>
    </source>
</evidence>
<dbReference type="Proteomes" id="UP000799764">
    <property type="component" value="Unassembled WGS sequence"/>
</dbReference>
<comment type="caution">
    <text evidence="1">The sequence shown here is derived from an EMBL/GenBank/DDBJ whole genome shotgun (WGS) entry which is preliminary data.</text>
</comment>
<protein>
    <submittedName>
        <fullName evidence="1">Uncharacterized protein</fullName>
    </submittedName>
</protein>
<reference evidence="1" key="1">
    <citation type="journal article" date="2020" name="Stud. Mycol.">
        <title>101 Dothideomycetes genomes: a test case for predicting lifestyles and emergence of pathogens.</title>
        <authorList>
            <person name="Haridas S."/>
            <person name="Albert R."/>
            <person name="Binder M."/>
            <person name="Bloem J."/>
            <person name="Labutti K."/>
            <person name="Salamov A."/>
            <person name="Andreopoulos B."/>
            <person name="Baker S."/>
            <person name="Barry K."/>
            <person name="Bills G."/>
            <person name="Bluhm B."/>
            <person name="Cannon C."/>
            <person name="Castanera R."/>
            <person name="Culley D."/>
            <person name="Daum C."/>
            <person name="Ezra D."/>
            <person name="Gonzalez J."/>
            <person name="Henrissat B."/>
            <person name="Kuo A."/>
            <person name="Liang C."/>
            <person name="Lipzen A."/>
            <person name="Lutzoni F."/>
            <person name="Magnuson J."/>
            <person name="Mondo S."/>
            <person name="Nolan M."/>
            <person name="Ohm R."/>
            <person name="Pangilinan J."/>
            <person name="Park H.-J."/>
            <person name="Ramirez L."/>
            <person name="Alfaro M."/>
            <person name="Sun H."/>
            <person name="Tritt A."/>
            <person name="Yoshinaga Y."/>
            <person name="Zwiers L.-H."/>
            <person name="Turgeon B."/>
            <person name="Goodwin S."/>
            <person name="Spatafora J."/>
            <person name="Crous P."/>
            <person name="Grigoriev I."/>
        </authorList>
    </citation>
    <scope>NUCLEOTIDE SEQUENCE</scope>
    <source>
        <strain evidence="1">CBS 690.94</strain>
    </source>
</reference>
<dbReference type="AlphaFoldDB" id="A0A9P4P9W3"/>